<sequence>MDKIEKALTKLNSDEREKIQQIITSILAGDLKDLDVKKLKGRDSVYRVRKGKVRIIYSRKGNNFRLIAAERRSDNTY</sequence>
<organism evidence="1 2">
    <name type="scientific">Candidatus Colwellbacteria bacterium RIFCSPLOWO2_01_FULL_48_10</name>
    <dbReference type="NCBI Taxonomy" id="1797690"/>
    <lineage>
        <taxon>Bacteria</taxon>
        <taxon>Candidatus Colwelliibacteriota</taxon>
    </lineage>
</organism>
<evidence type="ECO:0000313" key="2">
    <source>
        <dbReference type="Proteomes" id="UP000178744"/>
    </source>
</evidence>
<dbReference type="Gene3D" id="3.30.2310.20">
    <property type="entry name" value="RelE-like"/>
    <property type="match status" value="1"/>
</dbReference>
<evidence type="ECO:0008006" key="3">
    <source>
        <dbReference type="Google" id="ProtNLM"/>
    </source>
</evidence>
<dbReference type="AlphaFoldDB" id="A0A1G1Z398"/>
<accession>A0A1G1Z398</accession>
<dbReference type="Proteomes" id="UP000178744">
    <property type="component" value="Unassembled WGS sequence"/>
</dbReference>
<comment type="caution">
    <text evidence="1">The sequence shown here is derived from an EMBL/GenBank/DDBJ whole genome shotgun (WGS) entry which is preliminary data.</text>
</comment>
<protein>
    <recommendedName>
        <fullName evidence="3">Plasmid stabilization protein</fullName>
    </recommendedName>
</protein>
<dbReference type="InterPro" id="IPR035093">
    <property type="entry name" value="RelE/ParE_toxin_dom_sf"/>
</dbReference>
<name>A0A1G1Z398_9BACT</name>
<dbReference type="STRING" id="1797690.A3B23_01560"/>
<dbReference type="EMBL" id="MHIY01000034">
    <property type="protein sequence ID" value="OGY59095.1"/>
    <property type="molecule type" value="Genomic_DNA"/>
</dbReference>
<evidence type="ECO:0000313" key="1">
    <source>
        <dbReference type="EMBL" id="OGY59095.1"/>
    </source>
</evidence>
<reference evidence="1 2" key="1">
    <citation type="journal article" date="2016" name="Nat. Commun.">
        <title>Thousands of microbial genomes shed light on interconnected biogeochemical processes in an aquifer system.</title>
        <authorList>
            <person name="Anantharaman K."/>
            <person name="Brown C.T."/>
            <person name="Hug L.A."/>
            <person name="Sharon I."/>
            <person name="Castelle C.J."/>
            <person name="Probst A.J."/>
            <person name="Thomas B.C."/>
            <person name="Singh A."/>
            <person name="Wilkins M.J."/>
            <person name="Karaoz U."/>
            <person name="Brodie E.L."/>
            <person name="Williams K.H."/>
            <person name="Hubbard S.S."/>
            <person name="Banfield J.F."/>
        </authorList>
    </citation>
    <scope>NUCLEOTIDE SEQUENCE [LARGE SCALE GENOMIC DNA]</scope>
</reference>
<proteinExistence type="predicted"/>
<gene>
    <name evidence="1" type="ORF">A3B23_01560</name>
</gene>
<dbReference type="SUPFAM" id="SSF143011">
    <property type="entry name" value="RelE-like"/>
    <property type="match status" value="1"/>
</dbReference>